<dbReference type="RefSeq" id="XP_041549544.1">
    <property type="nucleotide sequence ID" value="XM_041697907.1"/>
</dbReference>
<evidence type="ECO:0000256" key="2">
    <source>
        <dbReference type="ARBA" id="ARBA00005543"/>
    </source>
</evidence>
<dbReference type="AlphaFoldDB" id="A0A7R8AH99"/>
<gene>
    <name evidence="8" type="ORF">APUU_10178S</name>
</gene>
<evidence type="ECO:0000256" key="1">
    <source>
        <dbReference type="ARBA" id="ARBA00004173"/>
    </source>
</evidence>
<comment type="subcellular location">
    <subcellularLocation>
        <location evidence="1">Mitochondrion</location>
    </subcellularLocation>
</comment>
<evidence type="ECO:0000256" key="3">
    <source>
        <dbReference type="ARBA" id="ARBA00016197"/>
    </source>
</evidence>
<dbReference type="InterPro" id="IPR002575">
    <property type="entry name" value="Aminoglycoside_PTrfase"/>
</dbReference>
<dbReference type="InterPro" id="IPR011009">
    <property type="entry name" value="Kinase-like_dom_sf"/>
</dbReference>
<protein>
    <recommendedName>
        <fullName evidence="3">Altered inheritance of mitochondria protein 9, mitochondrial</fullName>
    </recommendedName>
    <alternativeName>
        <fullName evidence="6">Found in mitochondrial proteome protein 29</fullName>
    </alternativeName>
</protein>
<name>A0A7R8AH99_9EURO</name>
<evidence type="ECO:0000313" key="8">
    <source>
        <dbReference type="EMBL" id="BCS17350.1"/>
    </source>
</evidence>
<evidence type="ECO:0000313" key="9">
    <source>
        <dbReference type="Proteomes" id="UP000654913"/>
    </source>
</evidence>
<evidence type="ECO:0000256" key="6">
    <source>
        <dbReference type="ARBA" id="ARBA00031849"/>
    </source>
</evidence>
<dbReference type="OrthoDB" id="2906425at2759"/>
<accession>A0A7R8AH99</accession>
<evidence type="ECO:0000256" key="5">
    <source>
        <dbReference type="ARBA" id="ARBA00023128"/>
    </source>
</evidence>
<dbReference type="InterPro" id="IPR051035">
    <property type="entry name" value="Mito_inheritance_9"/>
</dbReference>
<dbReference type="KEGG" id="apuu:APUU_10178S"/>
<dbReference type="Proteomes" id="UP000654913">
    <property type="component" value="Chromosome 1"/>
</dbReference>
<dbReference type="EMBL" id="AP024443">
    <property type="protein sequence ID" value="BCS17350.1"/>
    <property type="molecule type" value="Genomic_DNA"/>
</dbReference>
<reference evidence="8" key="2">
    <citation type="submission" date="2021-02" db="EMBL/GenBank/DDBJ databases">
        <title>Aspergillus puulaauensis MK2 genome sequence.</title>
        <authorList>
            <person name="Futagami T."/>
            <person name="Mori K."/>
            <person name="Kadooka C."/>
            <person name="Tanaka T."/>
        </authorList>
    </citation>
    <scope>NUCLEOTIDE SEQUENCE</scope>
    <source>
        <strain evidence="8">MK2</strain>
    </source>
</reference>
<dbReference type="Pfam" id="PF01636">
    <property type="entry name" value="APH"/>
    <property type="match status" value="1"/>
</dbReference>
<feature type="domain" description="Aminoglycoside phosphotransferase" evidence="7">
    <location>
        <begin position="80"/>
        <end position="338"/>
    </location>
</feature>
<comment type="similarity">
    <text evidence="2">Belongs to the AIM9 family.</text>
</comment>
<sequence>MLLSMRTWTKLRRNSQPVAHMSIFCRGKPISRENLFAYTNGHFLVDEEHQLERRYREFNVDALCDVARAAGGSSSRISTIEKLEGGFSKAFLMTKEDGSQVMAKIPCYIAGPVFRTTASEVGTLQYIHKNTGIPVPQVFSWSADASNPVGAEYIIMEKAHGVPLFQQWGKMPEIEKLQLIKRLTQLEAQLSAIAFPAYCGLYLQVDANRLKHQKRDVALDEQSQFFIGPSPERSFAVDEPGLDQGPWDKLSDLGISIARRGLCRISNRGSEKHQVMDHLDSIEEQSRLLETTITVMKILDSHPRLVESAQPTLWHTDLHMGNIFVSPDDSTQITSLIDVQCQSILPLFLQAQWPVFLQPPREYTRGFVQPSLPNDFGSLDEDEKAVAMQEWAQSKVAKAYEVSTFIESRAAHTAMNVPRVFRELFIRAGDVSEAGAVPLRECLIEIFQNWSELGFPGQCSYSFSHEEISNHERQFVQYREWNQVRQLAQECLDTDAEGWIAPQLDFAEKRRHNRELLSMYIERAAGEKSPEEARRIWPFPDEHPKTLGIRSLDQR</sequence>
<dbReference type="PANTHER" id="PTHR36091:SF1">
    <property type="entry name" value="ALTERED INHERITANCE OF MITOCHONDRIA PROTEIN 9, MITOCHONDRIAL"/>
    <property type="match status" value="1"/>
</dbReference>
<reference evidence="8" key="1">
    <citation type="submission" date="2021-01" db="EMBL/GenBank/DDBJ databases">
        <authorList>
            <consortium name="Aspergillus puulaauensis MK2 genome sequencing consortium"/>
            <person name="Kazuki M."/>
            <person name="Futagami T."/>
        </authorList>
    </citation>
    <scope>NUCLEOTIDE SEQUENCE</scope>
    <source>
        <strain evidence="8">MK2</strain>
    </source>
</reference>
<dbReference type="PANTHER" id="PTHR36091">
    <property type="entry name" value="ALTERED INHERITANCE OF MITOCHONDRIA PROTEIN 9, MITOCHONDRIAL"/>
    <property type="match status" value="1"/>
</dbReference>
<keyword evidence="9" id="KW-1185">Reference proteome</keyword>
<evidence type="ECO:0000259" key="7">
    <source>
        <dbReference type="Pfam" id="PF01636"/>
    </source>
</evidence>
<evidence type="ECO:0000256" key="4">
    <source>
        <dbReference type="ARBA" id="ARBA00022946"/>
    </source>
</evidence>
<organism evidence="8 9">
    <name type="scientific">Aspergillus puulaauensis</name>
    <dbReference type="NCBI Taxonomy" id="1220207"/>
    <lineage>
        <taxon>Eukaryota</taxon>
        <taxon>Fungi</taxon>
        <taxon>Dikarya</taxon>
        <taxon>Ascomycota</taxon>
        <taxon>Pezizomycotina</taxon>
        <taxon>Eurotiomycetes</taxon>
        <taxon>Eurotiomycetidae</taxon>
        <taxon>Eurotiales</taxon>
        <taxon>Aspergillaceae</taxon>
        <taxon>Aspergillus</taxon>
    </lineage>
</organism>
<dbReference type="GO" id="GO:0005739">
    <property type="term" value="C:mitochondrion"/>
    <property type="evidence" value="ECO:0007669"/>
    <property type="project" value="UniProtKB-SubCell"/>
</dbReference>
<proteinExistence type="inferred from homology"/>
<dbReference type="SUPFAM" id="SSF56112">
    <property type="entry name" value="Protein kinase-like (PK-like)"/>
    <property type="match status" value="1"/>
</dbReference>
<keyword evidence="4" id="KW-0809">Transit peptide</keyword>
<dbReference type="GeneID" id="64967355"/>
<keyword evidence="5" id="KW-0496">Mitochondrion</keyword>